<name>I3U7G1_ADVKW</name>
<evidence type="ECO:0000313" key="2">
    <source>
        <dbReference type="Proteomes" id="UP000005267"/>
    </source>
</evidence>
<dbReference type="HOGENOM" id="CLU_2581859_0_0_4"/>
<reference evidence="1 2" key="1">
    <citation type="journal article" date="2011" name="J. Bacteriol.">
        <title>Whole-genome shotgun sequencing of the sulfur-oxidizing chemoautotroph Tetrathiobacter kashmirensis.</title>
        <authorList>
            <person name="Ghosh W."/>
            <person name="George A."/>
            <person name="Agarwal A."/>
            <person name="Raj P."/>
            <person name="Alam M."/>
            <person name="Pyne P."/>
            <person name="Das Gupta S.K."/>
        </authorList>
    </citation>
    <scope>NUCLEOTIDE SEQUENCE [LARGE SCALE GENOMIC DNA]</scope>
    <source>
        <strain evidence="1 2">WT001</strain>
    </source>
</reference>
<accession>I3U7G1</accession>
<dbReference type="EMBL" id="CP003555">
    <property type="protein sequence ID" value="AFK60949.1"/>
    <property type="molecule type" value="Genomic_DNA"/>
</dbReference>
<protein>
    <submittedName>
        <fullName evidence="1">Uncharacterized protein</fullName>
    </submittedName>
</protein>
<dbReference type="STRING" id="1036672.TKWG_01395"/>
<dbReference type="KEGG" id="aka:TKWG_01395"/>
<sequence length="80" mass="9086">MRRQQGSDRAVRFMQWRIAQRVFGIMRGISGAQQQFVTPPQGISRCSASKSNIWRLGCALPVSMKLKCRAEIFARQARSS</sequence>
<reference evidence="2" key="2">
    <citation type="journal article" date="2013" name="PLoS ONE">
        <title>Genome implosion elicits host-confinement in Alcaligenaceae: evidence from the comparative genomics of Tetrathiobacter kashmirensis, a pathogen in the making.</title>
        <authorList>
            <person name="Ghosh W."/>
            <person name="Alam M."/>
            <person name="Roy C."/>
            <person name="Pyne P."/>
            <person name="George A."/>
            <person name="Chakraborty R."/>
            <person name="Majumder S."/>
            <person name="Agarwal A."/>
            <person name="Chakraborty S."/>
            <person name="Majumdar S."/>
            <person name="Gupta S.K."/>
        </authorList>
    </citation>
    <scope>NUCLEOTIDE SEQUENCE [LARGE SCALE GENOMIC DNA]</scope>
    <source>
        <strain evidence="2">WT001</strain>
    </source>
</reference>
<gene>
    <name evidence="1" type="ordered locus">TKWG_01395</name>
</gene>
<proteinExistence type="predicted"/>
<organism evidence="1 2">
    <name type="scientific">Advenella kashmirensis (strain DSM 17095 / LMG 22695 / WT001)</name>
    <name type="common">Tetrathiobacter kashmirensis</name>
    <dbReference type="NCBI Taxonomy" id="1036672"/>
    <lineage>
        <taxon>Bacteria</taxon>
        <taxon>Pseudomonadati</taxon>
        <taxon>Pseudomonadota</taxon>
        <taxon>Betaproteobacteria</taxon>
        <taxon>Burkholderiales</taxon>
        <taxon>Alcaligenaceae</taxon>
    </lineage>
</organism>
<keyword evidence="2" id="KW-1185">Reference proteome</keyword>
<evidence type="ECO:0000313" key="1">
    <source>
        <dbReference type="EMBL" id="AFK60949.1"/>
    </source>
</evidence>
<dbReference type="Proteomes" id="UP000005267">
    <property type="component" value="Chromosome"/>
</dbReference>
<dbReference type="AlphaFoldDB" id="I3U7G1"/>